<dbReference type="FunCoup" id="A0A165R275">
    <property type="interactions" value="201"/>
</dbReference>
<evidence type="ECO:0000256" key="6">
    <source>
        <dbReference type="ARBA" id="ARBA00022692"/>
    </source>
</evidence>
<dbReference type="Pfam" id="PF08022">
    <property type="entry name" value="FAD_binding_8"/>
    <property type="match status" value="1"/>
</dbReference>
<evidence type="ECO:0000256" key="12">
    <source>
        <dbReference type="ARBA" id="ARBA00023180"/>
    </source>
</evidence>
<evidence type="ECO:0000256" key="5">
    <source>
        <dbReference type="ARBA" id="ARBA00022475"/>
    </source>
</evidence>
<dbReference type="GO" id="GO:0052851">
    <property type="term" value="F:ferric-chelate reductase (NADPH) activity"/>
    <property type="evidence" value="ECO:0007669"/>
    <property type="project" value="UniProtKB-EC"/>
</dbReference>
<keyword evidence="10" id="KW-0406">Ion transport</keyword>
<dbReference type="InterPro" id="IPR017938">
    <property type="entry name" value="Riboflavin_synthase-like_b-brl"/>
</dbReference>
<sequence length="613" mass="67353">MAASTSSADRPIRAGRAKAYPKEIWWFIVSLIFLVSLCHLSNLLLSKFRQWRQSSKKADPEGQGSVLRRGTLSLTRIPLALINLYRVIAFRCTLQIGSSYSLCLADVFLTCTYIAIIFGWALTNTTDVEGVKFDYTYYSNRAGTLAASQFPLIVALGTKNNPITLLTGVSYEKMNSLHRMCSRVLFVLLWLHAGSKFAKHTLTGEDWSATWLHVGLMALIAFCVLVLVSLRPIRAKAYEFFFYTHFALALIILLGAYFHARTFNFGQYVWPSFLIWALDRAIRLARLVYFRIASYIGSRKSPASGAMDAKLDLLSPHMVRVRIARPPAFHWSPGQLAYLILPSVSLLPIEAHPFSIASIDSPVSEETADEKEKGQAYFRELVFLINAREGFTRRLADRVAEGNASVVAFVDGPYGISPDLNCAETIVLIAGGTGISHTLPLLLSVVAKRTARRVLFVWAIRDKSHLNWVAAAIKQALAAAPSTMSISISIHLTTSQEPLPGSAKAWDDDSVHNERPGEMSRSESPESMEKEKGELSLTEVSAVKIQVGRPNIGVLMKEELDSATGRMAVSVCGSEGIARAVRSAFTINPLAGSNSVVCGAPSVTLHVESFGYA</sequence>
<dbReference type="InterPro" id="IPR013130">
    <property type="entry name" value="Fe3_Rdtase_TM_dom"/>
</dbReference>
<dbReference type="PROSITE" id="PS51384">
    <property type="entry name" value="FAD_FR"/>
    <property type="match status" value="1"/>
</dbReference>
<comment type="similarity">
    <text evidence="2">Belongs to the ferric reductase (FRE) family.</text>
</comment>
<dbReference type="EMBL" id="KV425587">
    <property type="protein sequence ID" value="KZT23202.1"/>
    <property type="molecule type" value="Genomic_DNA"/>
</dbReference>
<keyword evidence="7" id="KW-0249">Electron transport</keyword>
<evidence type="ECO:0000256" key="1">
    <source>
        <dbReference type="ARBA" id="ARBA00004651"/>
    </source>
</evidence>
<protein>
    <recommendedName>
        <fullName evidence="3">ferric-chelate reductase (NADPH)</fullName>
        <ecNumber evidence="3">1.16.1.9</ecNumber>
    </recommendedName>
</protein>
<feature type="region of interest" description="Disordered" evidence="14">
    <location>
        <begin position="498"/>
        <end position="533"/>
    </location>
</feature>
<feature type="transmembrane region" description="Helical" evidence="15">
    <location>
        <begin position="210"/>
        <end position="228"/>
    </location>
</feature>
<dbReference type="PANTHER" id="PTHR32361:SF9">
    <property type="entry name" value="FERRIC REDUCTASE TRANSMEMBRANE COMPONENT 3-RELATED"/>
    <property type="match status" value="1"/>
</dbReference>
<evidence type="ECO:0000256" key="10">
    <source>
        <dbReference type="ARBA" id="ARBA00023065"/>
    </source>
</evidence>
<dbReference type="STRING" id="1314782.A0A165R275"/>
<evidence type="ECO:0000256" key="4">
    <source>
        <dbReference type="ARBA" id="ARBA00022448"/>
    </source>
</evidence>
<evidence type="ECO:0000259" key="16">
    <source>
        <dbReference type="PROSITE" id="PS51384"/>
    </source>
</evidence>
<dbReference type="Pfam" id="PF01794">
    <property type="entry name" value="Ferric_reduct"/>
    <property type="match status" value="1"/>
</dbReference>
<dbReference type="Proteomes" id="UP000076761">
    <property type="component" value="Unassembled WGS sequence"/>
</dbReference>
<dbReference type="InterPro" id="IPR017927">
    <property type="entry name" value="FAD-bd_FR_type"/>
</dbReference>
<dbReference type="InterPro" id="IPR013121">
    <property type="entry name" value="Fe_red_NAD-bd_6"/>
</dbReference>
<dbReference type="InParanoid" id="A0A165R275"/>
<evidence type="ECO:0000256" key="8">
    <source>
        <dbReference type="ARBA" id="ARBA00022989"/>
    </source>
</evidence>
<proteinExistence type="inferred from homology"/>
<feature type="domain" description="FAD-binding FR-type" evidence="16">
    <location>
        <begin position="300"/>
        <end position="420"/>
    </location>
</feature>
<reference evidence="17 18" key="1">
    <citation type="journal article" date="2016" name="Mol. Biol. Evol.">
        <title>Comparative Genomics of Early-Diverging Mushroom-Forming Fungi Provides Insights into the Origins of Lignocellulose Decay Capabilities.</title>
        <authorList>
            <person name="Nagy L.G."/>
            <person name="Riley R."/>
            <person name="Tritt A."/>
            <person name="Adam C."/>
            <person name="Daum C."/>
            <person name="Floudas D."/>
            <person name="Sun H."/>
            <person name="Yadav J.S."/>
            <person name="Pangilinan J."/>
            <person name="Larsson K.H."/>
            <person name="Matsuura K."/>
            <person name="Barry K."/>
            <person name="Labutti K."/>
            <person name="Kuo R."/>
            <person name="Ohm R.A."/>
            <person name="Bhattacharya S.S."/>
            <person name="Shirouzu T."/>
            <person name="Yoshinaga Y."/>
            <person name="Martin F.M."/>
            <person name="Grigoriev I.V."/>
            <person name="Hibbett D.S."/>
        </authorList>
    </citation>
    <scope>NUCLEOTIDE SEQUENCE [LARGE SCALE GENOMIC DNA]</scope>
    <source>
        <strain evidence="17 18">HHB14362 ss-1</strain>
    </source>
</reference>
<comment type="catalytic activity">
    <reaction evidence="13">
        <text>2 a Fe(II)-siderophore + NADP(+) + H(+) = 2 a Fe(III)-siderophore + NADPH</text>
        <dbReference type="Rhea" id="RHEA:28795"/>
        <dbReference type="Rhea" id="RHEA-COMP:11342"/>
        <dbReference type="Rhea" id="RHEA-COMP:11344"/>
        <dbReference type="ChEBI" id="CHEBI:15378"/>
        <dbReference type="ChEBI" id="CHEBI:29033"/>
        <dbReference type="ChEBI" id="CHEBI:29034"/>
        <dbReference type="ChEBI" id="CHEBI:57783"/>
        <dbReference type="ChEBI" id="CHEBI:58349"/>
        <dbReference type="EC" id="1.16.1.9"/>
    </reaction>
</comment>
<evidence type="ECO:0000256" key="14">
    <source>
        <dbReference type="SAM" id="MobiDB-lite"/>
    </source>
</evidence>
<feature type="transmembrane region" description="Helical" evidence="15">
    <location>
        <begin position="100"/>
        <end position="122"/>
    </location>
</feature>
<evidence type="ECO:0000313" key="17">
    <source>
        <dbReference type="EMBL" id="KZT23202.1"/>
    </source>
</evidence>
<keyword evidence="12" id="KW-0325">Glycoprotein</keyword>
<dbReference type="GO" id="GO:0005886">
    <property type="term" value="C:plasma membrane"/>
    <property type="evidence" value="ECO:0007669"/>
    <property type="project" value="UniProtKB-SubCell"/>
</dbReference>
<keyword evidence="11 15" id="KW-0472">Membrane</keyword>
<dbReference type="AlphaFoldDB" id="A0A165R275"/>
<dbReference type="InterPro" id="IPR039261">
    <property type="entry name" value="FNR_nucleotide-bd"/>
</dbReference>
<dbReference type="GO" id="GO:0006826">
    <property type="term" value="P:iron ion transport"/>
    <property type="evidence" value="ECO:0007669"/>
    <property type="project" value="TreeGrafter"/>
</dbReference>
<keyword evidence="8 15" id="KW-1133">Transmembrane helix</keyword>
<dbReference type="OrthoDB" id="4494341at2759"/>
<feature type="transmembrane region" description="Helical" evidence="15">
    <location>
        <begin position="240"/>
        <end position="259"/>
    </location>
</feature>
<dbReference type="GO" id="GO:0006879">
    <property type="term" value="P:intracellular iron ion homeostasis"/>
    <property type="evidence" value="ECO:0007669"/>
    <property type="project" value="TreeGrafter"/>
</dbReference>
<dbReference type="InterPro" id="IPR013112">
    <property type="entry name" value="FAD-bd_8"/>
</dbReference>
<evidence type="ECO:0000256" key="3">
    <source>
        <dbReference type="ARBA" id="ARBA00012668"/>
    </source>
</evidence>
<evidence type="ECO:0000256" key="11">
    <source>
        <dbReference type="ARBA" id="ARBA00023136"/>
    </source>
</evidence>
<dbReference type="SFLD" id="SFLDS00052">
    <property type="entry name" value="Ferric_Reductase_Domain"/>
    <property type="match status" value="1"/>
</dbReference>
<evidence type="ECO:0000256" key="2">
    <source>
        <dbReference type="ARBA" id="ARBA00006278"/>
    </source>
</evidence>
<dbReference type="GO" id="GO:0015677">
    <property type="term" value="P:copper ion import"/>
    <property type="evidence" value="ECO:0007669"/>
    <property type="project" value="TreeGrafter"/>
</dbReference>
<evidence type="ECO:0000256" key="7">
    <source>
        <dbReference type="ARBA" id="ARBA00022982"/>
    </source>
</evidence>
<dbReference type="SFLD" id="SFLDG01168">
    <property type="entry name" value="Ferric_reductase_subgroup_(FRE"/>
    <property type="match status" value="1"/>
</dbReference>
<name>A0A165R275_9AGAM</name>
<feature type="compositionally biased region" description="Basic and acidic residues" evidence="14">
    <location>
        <begin position="505"/>
        <end position="533"/>
    </location>
</feature>
<feature type="transmembrane region" description="Helical" evidence="15">
    <location>
        <begin position="24"/>
        <end position="45"/>
    </location>
</feature>
<evidence type="ECO:0000256" key="15">
    <source>
        <dbReference type="SAM" id="Phobius"/>
    </source>
</evidence>
<dbReference type="Gene3D" id="3.40.50.80">
    <property type="entry name" value="Nucleotide-binding domain of ferredoxin-NADP reductase (FNR) module"/>
    <property type="match status" value="1"/>
</dbReference>
<keyword evidence="5" id="KW-1003">Cell membrane</keyword>
<dbReference type="PANTHER" id="PTHR32361">
    <property type="entry name" value="FERRIC/CUPRIC REDUCTASE TRANSMEMBRANE COMPONENT"/>
    <property type="match status" value="1"/>
</dbReference>
<evidence type="ECO:0000256" key="9">
    <source>
        <dbReference type="ARBA" id="ARBA00023002"/>
    </source>
</evidence>
<keyword evidence="6 15" id="KW-0812">Transmembrane</keyword>
<accession>A0A165R275</accession>
<gene>
    <name evidence="17" type="ORF">NEOLEDRAFT_1136831</name>
</gene>
<keyword evidence="18" id="KW-1185">Reference proteome</keyword>
<comment type="subcellular location">
    <subcellularLocation>
        <location evidence="1">Cell membrane</location>
        <topology evidence="1">Multi-pass membrane protein</topology>
    </subcellularLocation>
</comment>
<organism evidence="17 18">
    <name type="scientific">Neolentinus lepideus HHB14362 ss-1</name>
    <dbReference type="NCBI Taxonomy" id="1314782"/>
    <lineage>
        <taxon>Eukaryota</taxon>
        <taxon>Fungi</taxon>
        <taxon>Dikarya</taxon>
        <taxon>Basidiomycota</taxon>
        <taxon>Agaricomycotina</taxon>
        <taxon>Agaricomycetes</taxon>
        <taxon>Gloeophyllales</taxon>
        <taxon>Gloeophyllaceae</taxon>
        <taxon>Neolentinus</taxon>
    </lineage>
</organism>
<keyword evidence="4" id="KW-0813">Transport</keyword>
<evidence type="ECO:0000256" key="13">
    <source>
        <dbReference type="ARBA" id="ARBA00048483"/>
    </source>
</evidence>
<dbReference type="CDD" id="cd06186">
    <property type="entry name" value="NOX_Duox_like_FAD_NADP"/>
    <property type="match status" value="1"/>
</dbReference>
<dbReference type="EC" id="1.16.1.9" evidence="3"/>
<dbReference type="InterPro" id="IPR051410">
    <property type="entry name" value="Ferric/Cupric_Reductase"/>
</dbReference>
<dbReference type="SUPFAM" id="SSF52343">
    <property type="entry name" value="Ferredoxin reductase-like, C-terminal NADP-linked domain"/>
    <property type="match status" value="1"/>
</dbReference>
<dbReference type="SUPFAM" id="SSF63380">
    <property type="entry name" value="Riboflavin synthase domain-like"/>
    <property type="match status" value="1"/>
</dbReference>
<dbReference type="Pfam" id="PF08030">
    <property type="entry name" value="NAD_binding_6"/>
    <property type="match status" value="1"/>
</dbReference>
<evidence type="ECO:0000313" key="18">
    <source>
        <dbReference type="Proteomes" id="UP000076761"/>
    </source>
</evidence>
<keyword evidence="9" id="KW-0560">Oxidoreductase</keyword>